<dbReference type="EMBL" id="AMSQ01000016">
    <property type="protein sequence ID" value="EKU46602.1"/>
    <property type="molecule type" value="Genomic_DNA"/>
</dbReference>
<keyword evidence="1" id="KW-0472">Membrane</keyword>
<gene>
    <name evidence="2" type="ORF">C273_09146</name>
</gene>
<organism evidence="2 3">
    <name type="scientific">Staphylococcus massiliensis S46</name>
    <dbReference type="NCBI Taxonomy" id="1229783"/>
    <lineage>
        <taxon>Bacteria</taxon>
        <taxon>Bacillati</taxon>
        <taxon>Bacillota</taxon>
        <taxon>Bacilli</taxon>
        <taxon>Bacillales</taxon>
        <taxon>Staphylococcaceae</taxon>
        <taxon>Staphylococcus</taxon>
    </lineage>
</organism>
<sequence length="87" mass="9789">MERIVGIGINILNYLPLFVLIILFNSLSNLFAGMFVLAITSVVLLFVSVLMHSYTTNHKRLWLVSMILNGLNVLVTLTTTFVMFALQ</sequence>
<accession>K9AVI2</accession>
<evidence type="ECO:0000256" key="1">
    <source>
        <dbReference type="SAM" id="Phobius"/>
    </source>
</evidence>
<feature type="transmembrane region" description="Helical" evidence="1">
    <location>
        <begin position="30"/>
        <end position="50"/>
    </location>
</feature>
<comment type="caution">
    <text evidence="2">The sequence shown here is derived from an EMBL/GenBank/DDBJ whole genome shotgun (WGS) entry which is preliminary data.</text>
</comment>
<dbReference type="RefSeq" id="WP_009384170.1">
    <property type="nucleotide sequence ID" value="NZ_AMSQ01000016.1"/>
</dbReference>
<keyword evidence="3" id="KW-1185">Reference proteome</keyword>
<feature type="transmembrane region" description="Helical" evidence="1">
    <location>
        <begin position="7"/>
        <end position="24"/>
    </location>
</feature>
<keyword evidence="1" id="KW-1133">Transmembrane helix</keyword>
<dbReference type="AlphaFoldDB" id="K9AVI2"/>
<dbReference type="PATRIC" id="fig|1229783.3.peg.1837"/>
<evidence type="ECO:0000313" key="3">
    <source>
        <dbReference type="Proteomes" id="UP000009885"/>
    </source>
</evidence>
<protein>
    <submittedName>
        <fullName evidence="2">Uncharacterized protein</fullName>
    </submittedName>
</protein>
<dbReference type="STRING" id="1229783.C273_09146"/>
<evidence type="ECO:0000313" key="2">
    <source>
        <dbReference type="EMBL" id="EKU46602.1"/>
    </source>
</evidence>
<reference evidence="2 3" key="1">
    <citation type="journal article" date="2013" name="Genome Announc.">
        <title>Genome Sequence of Staphylococcus massiliensis Strain S46, Isolated from the Surface of Healthy Human Skin.</title>
        <authorList>
            <person name="Srivastav R."/>
            <person name="Singh A."/>
            <person name="Jangir P.K."/>
            <person name="Kumari C."/>
            <person name="Muduli S."/>
            <person name="Sharma R."/>
        </authorList>
    </citation>
    <scope>NUCLEOTIDE SEQUENCE [LARGE SCALE GENOMIC DNA]</scope>
    <source>
        <strain evidence="2 3">S46</strain>
    </source>
</reference>
<keyword evidence="1" id="KW-0812">Transmembrane</keyword>
<dbReference type="Proteomes" id="UP000009885">
    <property type="component" value="Unassembled WGS sequence"/>
</dbReference>
<feature type="transmembrane region" description="Helical" evidence="1">
    <location>
        <begin position="62"/>
        <end position="86"/>
    </location>
</feature>
<proteinExistence type="predicted"/>
<name>K9AVI2_9STAP</name>